<dbReference type="SUPFAM" id="SSF53098">
    <property type="entry name" value="Ribonuclease H-like"/>
    <property type="match status" value="1"/>
</dbReference>
<proteinExistence type="predicted"/>
<evidence type="ECO:0000313" key="2">
    <source>
        <dbReference type="EMBL" id="EKD25333.1"/>
    </source>
</evidence>
<dbReference type="InterPro" id="IPR012337">
    <property type="entry name" value="RNaseH-like_sf"/>
</dbReference>
<dbReference type="Pfam" id="PF03652">
    <property type="entry name" value="RuvX"/>
    <property type="match status" value="1"/>
</dbReference>
<dbReference type="Gene3D" id="3.30.420.140">
    <property type="entry name" value="YqgF/RNase H-like domain"/>
    <property type="match status" value="1"/>
</dbReference>
<name>K1XY91_9BACT</name>
<dbReference type="GO" id="GO:0006364">
    <property type="term" value="P:rRNA processing"/>
    <property type="evidence" value="ECO:0007669"/>
    <property type="project" value="InterPro"/>
</dbReference>
<protein>
    <recommendedName>
        <fullName evidence="3">YqgF/RNase H-like domain-containing protein</fullName>
    </recommendedName>
</protein>
<gene>
    <name evidence="2" type="ORF">ACD_80C00084G0019</name>
</gene>
<comment type="caution">
    <text evidence="2">The sequence shown here is derived from an EMBL/GenBank/DDBJ whole genome shotgun (WGS) entry which is preliminary data.</text>
</comment>
<sequence length="155" mass="17642">MQTNYRKQKCILGIDRGTKYIGLAYALPGSDVVFPIGYILNDKMMYFNVAGIIEKHNVGKIMLWRPSKQKNIQVRIQDFMKTLGYIIENREIEIQLVEEDYTSVQSGEITSNFKKNAAEDTVSAMLILERGLNDNKKSASEKEETATPETEENIA</sequence>
<dbReference type="AlphaFoldDB" id="K1XY91"/>
<feature type="region of interest" description="Disordered" evidence="1">
    <location>
        <begin position="134"/>
        <end position="155"/>
    </location>
</feature>
<evidence type="ECO:0000256" key="1">
    <source>
        <dbReference type="SAM" id="MobiDB-lite"/>
    </source>
</evidence>
<evidence type="ECO:0008006" key="3">
    <source>
        <dbReference type="Google" id="ProtNLM"/>
    </source>
</evidence>
<dbReference type="InterPro" id="IPR037027">
    <property type="entry name" value="YqgF/RNaseH-like_dom_sf"/>
</dbReference>
<feature type="compositionally biased region" description="Basic and acidic residues" evidence="1">
    <location>
        <begin position="134"/>
        <end position="145"/>
    </location>
</feature>
<dbReference type="InterPro" id="IPR005227">
    <property type="entry name" value="YqgF"/>
</dbReference>
<accession>K1XY91</accession>
<dbReference type="EMBL" id="AMFJ01036091">
    <property type="protein sequence ID" value="EKD25333.1"/>
    <property type="molecule type" value="Genomic_DNA"/>
</dbReference>
<reference evidence="2" key="1">
    <citation type="journal article" date="2012" name="Science">
        <title>Fermentation, hydrogen, and sulfur metabolism in multiple uncultivated bacterial phyla.</title>
        <authorList>
            <person name="Wrighton K.C."/>
            <person name="Thomas B.C."/>
            <person name="Sharon I."/>
            <person name="Miller C.S."/>
            <person name="Castelle C.J."/>
            <person name="VerBerkmoes N.C."/>
            <person name="Wilkins M.J."/>
            <person name="Hettich R.L."/>
            <person name="Lipton M.S."/>
            <person name="Williams K.H."/>
            <person name="Long P.E."/>
            <person name="Banfield J.F."/>
        </authorList>
    </citation>
    <scope>NUCLEOTIDE SEQUENCE [LARGE SCALE GENOMIC DNA]</scope>
</reference>
<organism evidence="2">
    <name type="scientific">uncultured bacterium</name>
    <name type="common">gcode 4</name>
    <dbReference type="NCBI Taxonomy" id="1234023"/>
    <lineage>
        <taxon>Bacteria</taxon>
        <taxon>environmental samples</taxon>
    </lineage>
</organism>